<dbReference type="STRING" id="1798407.A3A16_01735"/>
<dbReference type="Proteomes" id="UP000177942">
    <property type="component" value="Unassembled WGS sequence"/>
</dbReference>
<reference evidence="3 4" key="1">
    <citation type="journal article" date="2016" name="Nat. Commun.">
        <title>Thousands of microbial genomes shed light on interconnected biogeochemical processes in an aquifer system.</title>
        <authorList>
            <person name="Anantharaman K."/>
            <person name="Brown C.T."/>
            <person name="Hug L.A."/>
            <person name="Sharon I."/>
            <person name="Castelle C.J."/>
            <person name="Probst A.J."/>
            <person name="Thomas B.C."/>
            <person name="Singh A."/>
            <person name="Wilkins M.J."/>
            <person name="Karaoz U."/>
            <person name="Brodie E.L."/>
            <person name="Williams K.H."/>
            <person name="Hubbard S.S."/>
            <person name="Banfield J.F."/>
        </authorList>
    </citation>
    <scope>NUCLEOTIDE SEQUENCE [LARGE SCALE GENOMIC DNA]</scope>
</reference>
<name>A0A1G1ZLY0_9BACT</name>
<evidence type="ECO:0000259" key="2">
    <source>
        <dbReference type="SMART" id="SM00244"/>
    </source>
</evidence>
<gene>
    <name evidence="3" type="ORF">A3A16_01735</name>
</gene>
<dbReference type="SMART" id="SM00244">
    <property type="entry name" value="PHB"/>
    <property type="match status" value="1"/>
</dbReference>
<sequence length="316" mass="35390">MGWFVSVGLALAVMVVAALIGKSLRRNSGREERTAGRVLTIAGPLVCLVWIGLHTGRNMIHQVPAGNMGVVYKFGAIRGQISEGLQTVAPWCSVKIQTIQVERHVFQNMEAFSQETQDVFVRATLNIRVSPDAIQELYRTIGPNYFQVLVESRVAQNFKDEIVKYKSVDIAPNREPIRQAVRGRLEGELSRYSIEVVDLLLDNVDFRPEFKSAIEAKQIATQRALEEEQKVLVERHRAEQAVERARGEGQALLEVATKQAEANALLSASLTPQLVQYSLIQKLGDKIQVMILPSGQNFILDANMLRQTQDQDEDNR</sequence>
<dbReference type="Gene3D" id="3.30.479.30">
    <property type="entry name" value="Band 7 domain"/>
    <property type="match status" value="1"/>
</dbReference>
<organism evidence="3 4">
    <name type="scientific">Candidatus Harrisonbacteria bacterium RIFCSPLOWO2_01_FULL_44_18</name>
    <dbReference type="NCBI Taxonomy" id="1798407"/>
    <lineage>
        <taxon>Bacteria</taxon>
        <taxon>Candidatus Harrisoniibacteriota</taxon>
    </lineage>
</organism>
<dbReference type="PANTHER" id="PTHR23222:SF0">
    <property type="entry name" value="PROHIBITIN 1"/>
    <property type="match status" value="1"/>
</dbReference>
<dbReference type="Pfam" id="PF01145">
    <property type="entry name" value="Band_7"/>
    <property type="match status" value="1"/>
</dbReference>
<keyword evidence="1" id="KW-0812">Transmembrane</keyword>
<dbReference type="PANTHER" id="PTHR23222">
    <property type="entry name" value="PROHIBITIN"/>
    <property type="match status" value="1"/>
</dbReference>
<feature type="domain" description="Band 7" evidence="2">
    <location>
        <begin position="58"/>
        <end position="218"/>
    </location>
</feature>
<evidence type="ECO:0000256" key="1">
    <source>
        <dbReference type="SAM" id="Phobius"/>
    </source>
</evidence>
<evidence type="ECO:0000313" key="3">
    <source>
        <dbReference type="EMBL" id="OGY65564.1"/>
    </source>
</evidence>
<dbReference type="EMBL" id="MHJJ01000008">
    <property type="protein sequence ID" value="OGY65564.1"/>
    <property type="molecule type" value="Genomic_DNA"/>
</dbReference>
<comment type="caution">
    <text evidence="3">The sequence shown here is derived from an EMBL/GenBank/DDBJ whole genome shotgun (WGS) entry which is preliminary data.</text>
</comment>
<feature type="transmembrane region" description="Helical" evidence="1">
    <location>
        <begin position="34"/>
        <end position="53"/>
    </location>
</feature>
<dbReference type="InterPro" id="IPR036013">
    <property type="entry name" value="Band_7/SPFH_dom_sf"/>
</dbReference>
<evidence type="ECO:0000313" key="4">
    <source>
        <dbReference type="Proteomes" id="UP000177942"/>
    </source>
</evidence>
<proteinExistence type="predicted"/>
<dbReference type="GO" id="GO:0016020">
    <property type="term" value="C:membrane"/>
    <property type="evidence" value="ECO:0007669"/>
    <property type="project" value="InterPro"/>
</dbReference>
<accession>A0A1G1ZLY0</accession>
<dbReference type="CDD" id="cd03401">
    <property type="entry name" value="SPFH_prohibitin"/>
    <property type="match status" value="1"/>
</dbReference>
<dbReference type="InterPro" id="IPR001107">
    <property type="entry name" value="Band_7"/>
</dbReference>
<dbReference type="AlphaFoldDB" id="A0A1G1ZLY0"/>
<dbReference type="InterPro" id="IPR000163">
    <property type="entry name" value="Prohibitin"/>
</dbReference>
<protein>
    <recommendedName>
        <fullName evidence="2">Band 7 domain-containing protein</fullName>
    </recommendedName>
</protein>
<keyword evidence="1" id="KW-0472">Membrane</keyword>
<dbReference type="SUPFAM" id="SSF117892">
    <property type="entry name" value="Band 7/SPFH domain"/>
    <property type="match status" value="1"/>
</dbReference>
<keyword evidence="1" id="KW-1133">Transmembrane helix</keyword>